<evidence type="ECO:0000313" key="1">
    <source>
        <dbReference type="EMBL" id="KAF7430944.1"/>
    </source>
</evidence>
<dbReference type="Proteomes" id="UP000623687">
    <property type="component" value="Unassembled WGS sequence"/>
</dbReference>
<dbReference type="GeneID" id="59376477"/>
<name>A0A8H6ZU73_PLEOS</name>
<evidence type="ECO:0008006" key="3">
    <source>
        <dbReference type="Google" id="ProtNLM"/>
    </source>
</evidence>
<dbReference type="OrthoDB" id="2893272at2759"/>
<gene>
    <name evidence="1" type="ORF">PC9H_006659</name>
</gene>
<evidence type="ECO:0000313" key="2">
    <source>
        <dbReference type="Proteomes" id="UP000623687"/>
    </source>
</evidence>
<reference evidence="1" key="1">
    <citation type="submission" date="2019-07" db="EMBL/GenBank/DDBJ databases">
        <authorList>
            <person name="Palmer J.M."/>
        </authorList>
    </citation>
    <scope>NUCLEOTIDE SEQUENCE</scope>
    <source>
        <strain evidence="1">PC9</strain>
    </source>
</reference>
<accession>A0A8H6ZU73</accession>
<proteinExistence type="predicted"/>
<sequence>MRRYRISTEILILILENLDPQTLWRACQASSDFTHNSAFSRIYNVVMEFQSLRYRFELALAAMKDGRAPRAHAPALARYQLLLSYKKDWPRLRWSQESRMQIPTPAQVGMSGGFVHRILTDGQQYCLELSELPSHRTGRPLTRTRHIRFSTPPIESVMVDPSQHLLVTTHLFSLGGVVAIQIHLRDLWTFAKHRWAPALAYEFSTQSAGRVSHMSLQICGSKLGISMEFATGQVKHLVMDWHTLHARWFEEGDILFLNETCMLVSAKYHGRPALNLYNITDVANVTNMRDYEFPEVWANAAITFSSNSSPPSDAVANPDALFYPDPAARLLMLNVNLSGASNPRQSSHTKGPSVWLFANESYFRPPTSRRDSVRVSWKHWSQHCYIRNVQPSPFLRGPHVVGTKVLYLDAEPVQLSRNEMGSRPATIPRLVLIDFKPFSDPANPPAKTWTMGGKTTMVPYESTRDIPYTTIDNLNIDAVRMNEDNIVLIMELRQGMRNLSILTFGTPPVPRPRHK</sequence>
<comment type="caution">
    <text evidence="1">The sequence shown here is derived from an EMBL/GenBank/DDBJ whole genome shotgun (WGS) entry which is preliminary data.</text>
</comment>
<dbReference type="AlphaFoldDB" id="A0A8H6ZU73"/>
<dbReference type="VEuPathDB" id="FungiDB:PC9H_006659"/>
<dbReference type="EMBL" id="JACETU010000004">
    <property type="protein sequence ID" value="KAF7430944.1"/>
    <property type="molecule type" value="Genomic_DNA"/>
</dbReference>
<protein>
    <recommendedName>
        <fullName evidence="3">F-box domain-containing protein</fullName>
    </recommendedName>
</protein>
<dbReference type="RefSeq" id="XP_036632222.1">
    <property type="nucleotide sequence ID" value="XM_036776203.1"/>
</dbReference>
<organism evidence="1 2">
    <name type="scientific">Pleurotus ostreatus</name>
    <name type="common">Oyster mushroom</name>
    <name type="synonym">White-rot fungus</name>
    <dbReference type="NCBI Taxonomy" id="5322"/>
    <lineage>
        <taxon>Eukaryota</taxon>
        <taxon>Fungi</taxon>
        <taxon>Dikarya</taxon>
        <taxon>Basidiomycota</taxon>
        <taxon>Agaricomycotina</taxon>
        <taxon>Agaricomycetes</taxon>
        <taxon>Agaricomycetidae</taxon>
        <taxon>Agaricales</taxon>
        <taxon>Pleurotineae</taxon>
        <taxon>Pleurotaceae</taxon>
        <taxon>Pleurotus</taxon>
    </lineage>
</organism>
<keyword evidence="2" id="KW-1185">Reference proteome</keyword>